<keyword evidence="3" id="KW-1185">Reference proteome</keyword>
<dbReference type="EMBL" id="JBBGZH010000003">
    <property type="protein sequence ID" value="MEJ5022896.1"/>
    <property type="molecule type" value="Genomic_DNA"/>
</dbReference>
<protein>
    <submittedName>
        <fullName evidence="2">MarR family transcriptional regulator</fullName>
    </submittedName>
</protein>
<sequence>MEHADHPEPLLERLRDGFDRIALVSRSDLWSAASASGLNAAQAQVLGLLVNRPSGLRPKEIAAHLSVTPASIADTLSALTRKGLVKREDDLTDARAAIITATPGGLRLGADLARSESKVAEALAGLTPTMQGELLLAQIALIRQLQSAGAIPLQRMCVSCRYFRPQAHPGAAKPHHCAFVNAAIGGRELRLDCGEHEAAAPDVQAATWTSFARARRLSKPNRQIEKDHIS</sequence>
<organism evidence="2 3">
    <name type="scientific">Ochrobactrum vermis</name>
    <dbReference type="NCBI Taxonomy" id="1827297"/>
    <lineage>
        <taxon>Bacteria</taxon>
        <taxon>Pseudomonadati</taxon>
        <taxon>Pseudomonadota</taxon>
        <taxon>Alphaproteobacteria</taxon>
        <taxon>Hyphomicrobiales</taxon>
        <taxon>Brucellaceae</taxon>
        <taxon>Brucella/Ochrobactrum group</taxon>
        <taxon>Ochrobactrum</taxon>
    </lineage>
</organism>
<name>A0ABU8PKZ6_9HYPH</name>
<evidence type="ECO:0000259" key="1">
    <source>
        <dbReference type="PROSITE" id="PS50995"/>
    </source>
</evidence>
<dbReference type="InterPro" id="IPR036390">
    <property type="entry name" value="WH_DNA-bd_sf"/>
</dbReference>
<dbReference type="InterPro" id="IPR036388">
    <property type="entry name" value="WH-like_DNA-bd_sf"/>
</dbReference>
<dbReference type="InterPro" id="IPR039422">
    <property type="entry name" value="MarR/SlyA-like"/>
</dbReference>
<dbReference type="PROSITE" id="PS50995">
    <property type="entry name" value="HTH_MARR_2"/>
    <property type="match status" value="1"/>
</dbReference>
<dbReference type="RefSeq" id="WP_181153526.1">
    <property type="nucleotide sequence ID" value="NZ_JBBGZH010000003.1"/>
</dbReference>
<reference evidence="2 3" key="1">
    <citation type="submission" date="2023-12" db="EMBL/GenBank/DDBJ databases">
        <title>Gut-associated functions are favored during microbiome assembly across C. elegans life.</title>
        <authorList>
            <person name="Zimmermann J."/>
        </authorList>
    </citation>
    <scope>NUCLEOTIDE SEQUENCE [LARGE SCALE GENOMIC DNA]</scope>
    <source>
        <strain evidence="2 3">MYb71</strain>
    </source>
</reference>
<feature type="domain" description="HTH marR-type" evidence="1">
    <location>
        <begin position="1"/>
        <end position="144"/>
    </location>
</feature>
<gene>
    <name evidence="2" type="ORF">WH297_24625</name>
</gene>
<dbReference type="Pfam" id="PF12802">
    <property type="entry name" value="MarR_2"/>
    <property type="match status" value="1"/>
</dbReference>
<dbReference type="SMART" id="SM00347">
    <property type="entry name" value="HTH_MARR"/>
    <property type="match status" value="1"/>
</dbReference>
<dbReference type="SUPFAM" id="SSF46785">
    <property type="entry name" value="Winged helix' DNA-binding domain"/>
    <property type="match status" value="1"/>
</dbReference>
<proteinExistence type="predicted"/>
<dbReference type="PANTHER" id="PTHR33164:SF43">
    <property type="entry name" value="HTH-TYPE TRANSCRIPTIONAL REPRESSOR YETL"/>
    <property type="match status" value="1"/>
</dbReference>
<dbReference type="Gene3D" id="1.10.10.10">
    <property type="entry name" value="Winged helix-like DNA-binding domain superfamily/Winged helix DNA-binding domain"/>
    <property type="match status" value="1"/>
</dbReference>
<evidence type="ECO:0000313" key="3">
    <source>
        <dbReference type="Proteomes" id="UP001375812"/>
    </source>
</evidence>
<dbReference type="Proteomes" id="UP001375812">
    <property type="component" value="Unassembled WGS sequence"/>
</dbReference>
<evidence type="ECO:0000313" key="2">
    <source>
        <dbReference type="EMBL" id="MEJ5022896.1"/>
    </source>
</evidence>
<dbReference type="PANTHER" id="PTHR33164">
    <property type="entry name" value="TRANSCRIPTIONAL REGULATOR, MARR FAMILY"/>
    <property type="match status" value="1"/>
</dbReference>
<dbReference type="InterPro" id="IPR000835">
    <property type="entry name" value="HTH_MarR-typ"/>
</dbReference>
<comment type="caution">
    <text evidence="2">The sequence shown here is derived from an EMBL/GenBank/DDBJ whole genome shotgun (WGS) entry which is preliminary data.</text>
</comment>
<accession>A0ABU8PKZ6</accession>